<accession>A0ABQ2F961</accession>
<gene>
    <name evidence="1" type="ORF">GCM10011509_19210</name>
</gene>
<dbReference type="RefSeq" id="WP_022921229.1">
    <property type="nucleotide sequence ID" value="NZ_BMLB01000003.1"/>
</dbReference>
<reference evidence="2" key="1">
    <citation type="journal article" date="2019" name="Int. J. Syst. Evol. Microbiol.">
        <title>The Global Catalogue of Microorganisms (GCM) 10K type strain sequencing project: providing services to taxonomists for standard genome sequencing and annotation.</title>
        <authorList>
            <consortium name="The Broad Institute Genomics Platform"/>
            <consortium name="The Broad Institute Genome Sequencing Center for Infectious Disease"/>
            <person name="Wu L."/>
            <person name="Ma J."/>
        </authorList>
    </citation>
    <scope>NUCLEOTIDE SEQUENCE [LARGE SCALE GENOMIC DNA]</scope>
    <source>
        <strain evidence="2">CGMCC 1.5362</strain>
    </source>
</reference>
<name>A0ABQ2F961_9MICO</name>
<evidence type="ECO:0000313" key="1">
    <source>
        <dbReference type="EMBL" id="GGK70932.1"/>
    </source>
</evidence>
<dbReference type="EMBL" id="BMLB01000003">
    <property type="protein sequence ID" value="GGK70932.1"/>
    <property type="molecule type" value="Genomic_DNA"/>
</dbReference>
<comment type="caution">
    <text evidence="1">The sequence shown here is derived from an EMBL/GenBank/DDBJ whole genome shotgun (WGS) entry which is preliminary data.</text>
</comment>
<keyword evidence="2" id="KW-1185">Reference proteome</keyword>
<proteinExistence type="predicted"/>
<dbReference type="Proteomes" id="UP000662111">
    <property type="component" value="Unassembled WGS sequence"/>
</dbReference>
<organism evidence="1 2">
    <name type="scientific">Ornithinimicrobium pekingense</name>
    <dbReference type="NCBI Taxonomy" id="384677"/>
    <lineage>
        <taxon>Bacteria</taxon>
        <taxon>Bacillati</taxon>
        <taxon>Actinomycetota</taxon>
        <taxon>Actinomycetes</taxon>
        <taxon>Micrococcales</taxon>
        <taxon>Ornithinimicrobiaceae</taxon>
        <taxon>Ornithinimicrobium</taxon>
    </lineage>
</organism>
<protein>
    <submittedName>
        <fullName evidence="1">Uncharacterized protein</fullName>
    </submittedName>
</protein>
<evidence type="ECO:0000313" key="2">
    <source>
        <dbReference type="Proteomes" id="UP000662111"/>
    </source>
</evidence>
<sequence length="94" mass="10678">MSSKADRRAAREAVAAYHEAQLARLLHRVGEAIDAFRSDQLDAFEVDQVLFQYSRAAKELWKFCNIGSVELTASLVNRNEPSIDWWDRGAPKGR</sequence>